<name>A0A540VGZ4_9CHLR</name>
<dbReference type="Gene3D" id="3.40.50.2300">
    <property type="match status" value="1"/>
</dbReference>
<dbReference type="SUPFAM" id="SSF52172">
    <property type="entry name" value="CheY-like"/>
    <property type="match status" value="1"/>
</dbReference>
<evidence type="ECO:0000256" key="10">
    <source>
        <dbReference type="ARBA" id="ARBA00022723"/>
    </source>
</evidence>
<evidence type="ECO:0000256" key="13">
    <source>
        <dbReference type="ARBA" id="ARBA00022840"/>
    </source>
</evidence>
<evidence type="ECO:0000256" key="11">
    <source>
        <dbReference type="ARBA" id="ARBA00022741"/>
    </source>
</evidence>
<organism evidence="23 24">
    <name type="scientific">Litorilinea aerophila</name>
    <dbReference type="NCBI Taxonomy" id="1204385"/>
    <lineage>
        <taxon>Bacteria</taxon>
        <taxon>Bacillati</taxon>
        <taxon>Chloroflexota</taxon>
        <taxon>Caldilineae</taxon>
        <taxon>Caldilineales</taxon>
        <taxon>Caldilineaceae</taxon>
        <taxon>Litorilinea</taxon>
    </lineage>
</organism>
<dbReference type="GO" id="GO:0046872">
    <property type="term" value="F:metal ion binding"/>
    <property type="evidence" value="ECO:0007669"/>
    <property type="project" value="UniProtKB-KW"/>
</dbReference>
<dbReference type="RefSeq" id="WP_141609956.1">
    <property type="nucleotide sequence ID" value="NZ_VIGC02000010.1"/>
</dbReference>
<dbReference type="GO" id="GO:0051539">
    <property type="term" value="F:4 iron, 4 sulfur cluster binding"/>
    <property type="evidence" value="ECO:0007669"/>
    <property type="project" value="UniProtKB-KW"/>
</dbReference>
<evidence type="ECO:0000256" key="7">
    <source>
        <dbReference type="ARBA" id="ARBA00022490"/>
    </source>
</evidence>
<keyword evidence="13" id="KW-0067">ATP-binding</keyword>
<dbReference type="SUPFAM" id="SSF55874">
    <property type="entry name" value="ATPase domain of HSP90 chaperone/DNA topoisomerase II/histidine kinase"/>
    <property type="match status" value="1"/>
</dbReference>
<dbReference type="InterPro" id="IPR011712">
    <property type="entry name" value="Sig_transdc_His_kin_sub3_dim/P"/>
</dbReference>
<accession>A0A540VGZ4</accession>
<dbReference type="EC" id="2.7.13.3" evidence="4"/>
<feature type="coiled-coil region" evidence="20">
    <location>
        <begin position="149"/>
        <end position="176"/>
    </location>
</feature>
<dbReference type="CDD" id="cd19920">
    <property type="entry name" value="REC_PA4781-like"/>
    <property type="match status" value="1"/>
</dbReference>
<sequence length="383" mass="42666">MEFNPSNYSILIVDDTPLNLSLIVDYLSQYGFKVRIARSGEMALKRVAYDPPSLILLDVVMPGMDGFETCRRLQANPDTRHIPVIFMTALASPADKVRGFEVGAVDYVTKPLQQEEVLARITTHLRLHDLSRSLQEQNQLLETRSQLEKARLLEAVNQQREQLQHLNTKLTEIQEKERKELAQELHDVMGQTLTAIRMNLTAIEQEVAGQASSFVRERLAEAMELTDRTLEQIRELSLDLRPPMLDDLGLVPTLRWYMKRYTQRGPVEAHLDAGNLGEKRLPAEIETTIYRVVQEALTNVARHAQATRVDVQLEAGEKGITVVIADNGCGFDMNALLASSNGARGLGILGMQERVALVGGTFHIESGPGQGVTIQLTIPVQAG</sequence>
<feature type="domain" description="Histidine kinase" evidence="21">
    <location>
        <begin position="289"/>
        <end position="382"/>
    </location>
</feature>
<keyword evidence="20" id="KW-0175">Coiled coil</keyword>
<dbReference type="CDD" id="cd16917">
    <property type="entry name" value="HATPase_UhpB-NarQ-NarX-like"/>
    <property type="match status" value="1"/>
</dbReference>
<dbReference type="PANTHER" id="PTHR24421">
    <property type="entry name" value="NITRATE/NITRITE SENSOR PROTEIN NARX-RELATED"/>
    <property type="match status" value="1"/>
</dbReference>
<evidence type="ECO:0000259" key="22">
    <source>
        <dbReference type="PROSITE" id="PS50110"/>
    </source>
</evidence>
<feature type="modified residue" description="4-aspartylphosphate" evidence="19">
    <location>
        <position position="58"/>
    </location>
</feature>
<dbReference type="PROSITE" id="PS50109">
    <property type="entry name" value="HIS_KIN"/>
    <property type="match status" value="1"/>
</dbReference>
<evidence type="ECO:0000256" key="8">
    <source>
        <dbReference type="ARBA" id="ARBA00022553"/>
    </source>
</evidence>
<dbReference type="Gene3D" id="3.30.565.10">
    <property type="entry name" value="Histidine kinase-like ATPase, C-terminal domain"/>
    <property type="match status" value="1"/>
</dbReference>
<comment type="catalytic activity">
    <reaction evidence="1">
        <text>ATP + protein L-histidine = ADP + protein N-phospho-L-histidine.</text>
        <dbReference type="EC" id="2.7.13.3"/>
    </reaction>
</comment>
<dbReference type="Proteomes" id="UP000317371">
    <property type="component" value="Unassembled WGS sequence"/>
</dbReference>
<keyword evidence="10" id="KW-0479">Metal-binding</keyword>
<dbReference type="PRINTS" id="PR00344">
    <property type="entry name" value="BCTRLSENSOR"/>
</dbReference>
<proteinExistence type="predicted"/>
<dbReference type="Pfam" id="PF00072">
    <property type="entry name" value="Response_reg"/>
    <property type="match status" value="1"/>
</dbReference>
<dbReference type="GO" id="GO:0005524">
    <property type="term" value="F:ATP binding"/>
    <property type="evidence" value="ECO:0007669"/>
    <property type="project" value="UniProtKB-KW"/>
</dbReference>
<evidence type="ECO:0000256" key="4">
    <source>
        <dbReference type="ARBA" id="ARBA00012438"/>
    </source>
</evidence>
<dbReference type="SMART" id="SM00387">
    <property type="entry name" value="HATPase_c"/>
    <property type="match status" value="1"/>
</dbReference>
<dbReference type="InterPro" id="IPR004358">
    <property type="entry name" value="Sig_transdc_His_kin-like_C"/>
</dbReference>
<keyword evidence="6" id="KW-0004">4Fe-4S</keyword>
<dbReference type="InterPro" id="IPR005467">
    <property type="entry name" value="His_kinase_dom"/>
</dbReference>
<evidence type="ECO:0000256" key="16">
    <source>
        <dbReference type="ARBA" id="ARBA00023014"/>
    </source>
</evidence>
<dbReference type="InterPro" id="IPR003594">
    <property type="entry name" value="HATPase_dom"/>
</dbReference>
<comment type="caution">
    <text evidence="23">The sequence shown here is derived from an EMBL/GenBank/DDBJ whole genome shotgun (WGS) entry which is preliminary data.</text>
</comment>
<dbReference type="GO" id="GO:0005737">
    <property type="term" value="C:cytoplasm"/>
    <property type="evidence" value="ECO:0007669"/>
    <property type="project" value="UniProtKB-SubCell"/>
</dbReference>
<keyword evidence="16" id="KW-0411">Iron-sulfur</keyword>
<dbReference type="InterPro" id="IPR036890">
    <property type="entry name" value="HATPase_C_sf"/>
</dbReference>
<evidence type="ECO:0000256" key="12">
    <source>
        <dbReference type="ARBA" id="ARBA00022777"/>
    </source>
</evidence>
<keyword evidence="12" id="KW-0418">Kinase</keyword>
<evidence type="ECO:0000313" key="24">
    <source>
        <dbReference type="Proteomes" id="UP000317371"/>
    </source>
</evidence>
<evidence type="ECO:0000256" key="3">
    <source>
        <dbReference type="ARBA" id="ARBA00004496"/>
    </source>
</evidence>
<keyword evidence="8 19" id="KW-0597">Phosphoprotein</keyword>
<evidence type="ECO:0000256" key="5">
    <source>
        <dbReference type="ARBA" id="ARBA00017322"/>
    </source>
</evidence>
<evidence type="ECO:0000256" key="17">
    <source>
        <dbReference type="ARBA" id="ARBA00024827"/>
    </source>
</evidence>
<feature type="domain" description="Response regulatory" evidence="22">
    <location>
        <begin position="9"/>
        <end position="125"/>
    </location>
</feature>
<reference evidence="23 24" key="1">
    <citation type="submission" date="2019-06" db="EMBL/GenBank/DDBJ databases">
        <title>Genome sequence of Litorilinea aerophila BAA-2444.</title>
        <authorList>
            <person name="Maclea K.S."/>
            <person name="Maurais E.G."/>
            <person name="Iannazzi L.C."/>
        </authorList>
    </citation>
    <scope>NUCLEOTIDE SEQUENCE [LARGE SCALE GENOMIC DNA]</scope>
    <source>
        <strain evidence="23 24">ATCC BAA-2444</strain>
    </source>
</reference>
<dbReference type="FunCoup" id="A0A540VGZ4">
    <property type="interactions" value="37"/>
</dbReference>
<evidence type="ECO:0000256" key="18">
    <source>
        <dbReference type="ARBA" id="ARBA00030800"/>
    </source>
</evidence>
<keyword evidence="24" id="KW-1185">Reference proteome</keyword>
<gene>
    <name evidence="23" type="ORF">FKZ61_09885</name>
</gene>
<evidence type="ECO:0000256" key="20">
    <source>
        <dbReference type="SAM" id="Coils"/>
    </source>
</evidence>
<evidence type="ECO:0000256" key="15">
    <source>
        <dbReference type="ARBA" id="ARBA00023012"/>
    </source>
</evidence>
<dbReference type="OrthoDB" id="9811717at2"/>
<evidence type="ECO:0000256" key="2">
    <source>
        <dbReference type="ARBA" id="ARBA00001966"/>
    </source>
</evidence>
<protein>
    <recommendedName>
        <fullName evidence="5">Oxygen sensor histidine kinase NreB</fullName>
        <ecNumber evidence="4">2.7.13.3</ecNumber>
    </recommendedName>
    <alternativeName>
        <fullName evidence="18">Nitrogen regulation protein B</fullName>
    </alternativeName>
</protein>
<evidence type="ECO:0000256" key="6">
    <source>
        <dbReference type="ARBA" id="ARBA00022485"/>
    </source>
</evidence>
<dbReference type="GO" id="GO:0000155">
    <property type="term" value="F:phosphorelay sensor kinase activity"/>
    <property type="evidence" value="ECO:0007669"/>
    <property type="project" value="InterPro"/>
</dbReference>
<dbReference type="PROSITE" id="PS50110">
    <property type="entry name" value="RESPONSE_REGULATORY"/>
    <property type="match status" value="1"/>
</dbReference>
<keyword evidence="7" id="KW-0963">Cytoplasm</keyword>
<evidence type="ECO:0000256" key="9">
    <source>
        <dbReference type="ARBA" id="ARBA00022679"/>
    </source>
</evidence>
<dbReference type="Gene3D" id="1.20.5.1930">
    <property type="match status" value="1"/>
</dbReference>
<dbReference type="PANTHER" id="PTHR24421:SF10">
    <property type="entry name" value="NITRATE_NITRITE SENSOR PROTEIN NARQ"/>
    <property type="match status" value="1"/>
</dbReference>
<keyword evidence="14" id="KW-0408">Iron</keyword>
<dbReference type="EMBL" id="VIGC01000010">
    <property type="protein sequence ID" value="TQE96039.1"/>
    <property type="molecule type" value="Genomic_DNA"/>
</dbReference>
<dbReference type="AlphaFoldDB" id="A0A540VGZ4"/>
<evidence type="ECO:0000256" key="1">
    <source>
        <dbReference type="ARBA" id="ARBA00000085"/>
    </source>
</evidence>
<comment type="cofactor">
    <cofactor evidence="2">
        <name>[4Fe-4S] cluster</name>
        <dbReference type="ChEBI" id="CHEBI:49883"/>
    </cofactor>
</comment>
<keyword evidence="11" id="KW-0547">Nucleotide-binding</keyword>
<evidence type="ECO:0000259" key="21">
    <source>
        <dbReference type="PROSITE" id="PS50109"/>
    </source>
</evidence>
<dbReference type="Pfam" id="PF07730">
    <property type="entry name" value="HisKA_3"/>
    <property type="match status" value="1"/>
</dbReference>
<keyword evidence="15" id="KW-0902">Two-component regulatory system</keyword>
<dbReference type="InParanoid" id="A0A540VGZ4"/>
<dbReference type="GO" id="GO:0016020">
    <property type="term" value="C:membrane"/>
    <property type="evidence" value="ECO:0007669"/>
    <property type="project" value="InterPro"/>
</dbReference>
<evidence type="ECO:0000256" key="14">
    <source>
        <dbReference type="ARBA" id="ARBA00023004"/>
    </source>
</evidence>
<evidence type="ECO:0000256" key="19">
    <source>
        <dbReference type="PROSITE-ProRule" id="PRU00169"/>
    </source>
</evidence>
<dbReference type="Pfam" id="PF02518">
    <property type="entry name" value="HATPase_c"/>
    <property type="match status" value="1"/>
</dbReference>
<comment type="subcellular location">
    <subcellularLocation>
        <location evidence="3">Cytoplasm</location>
    </subcellularLocation>
</comment>
<dbReference type="InterPro" id="IPR001789">
    <property type="entry name" value="Sig_transdc_resp-reg_receiver"/>
</dbReference>
<dbReference type="InterPro" id="IPR050482">
    <property type="entry name" value="Sensor_HK_TwoCompSys"/>
</dbReference>
<dbReference type="InterPro" id="IPR011006">
    <property type="entry name" value="CheY-like_superfamily"/>
</dbReference>
<keyword evidence="9" id="KW-0808">Transferase</keyword>
<evidence type="ECO:0000313" key="23">
    <source>
        <dbReference type="EMBL" id="TQE96039.1"/>
    </source>
</evidence>
<comment type="function">
    <text evidence="17">Member of the two-component regulatory system NreB/NreC involved in the control of dissimilatory nitrate/nitrite reduction in response to oxygen. NreB functions as a direct oxygen sensor histidine kinase which is autophosphorylated, in the absence of oxygen, probably at the conserved histidine residue, and transfers its phosphate group probably to a conserved aspartate residue of NreC. NreB/NreC activates the expression of the nitrate (narGHJI) and nitrite (nir) reductase operons, as well as the putative nitrate transporter gene narT.</text>
</comment>
<dbReference type="GO" id="GO:0046983">
    <property type="term" value="F:protein dimerization activity"/>
    <property type="evidence" value="ECO:0007669"/>
    <property type="project" value="InterPro"/>
</dbReference>
<dbReference type="SMART" id="SM00448">
    <property type="entry name" value="REC"/>
    <property type="match status" value="1"/>
</dbReference>